<organism evidence="6 7">
    <name type="scientific">Alkalilimnicola ehrlichii</name>
    <dbReference type="NCBI Taxonomy" id="351052"/>
    <lineage>
        <taxon>Bacteria</taxon>
        <taxon>Pseudomonadati</taxon>
        <taxon>Pseudomonadota</taxon>
        <taxon>Gammaproteobacteria</taxon>
        <taxon>Chromatiales</taxon>
        <taxon>Ectothiorhodospiraceae</taxon>
        <taxon>Alkalilimnicola</taxon>
    </lineage>
</organism>
<evidence type="ECO:0000256" key="2">
    <source>
        <dbReference type="ARBA" id="ARBA00023015"/>
    </source>
</evidence>
<dbReference type="Pfam" id="PF00126">
    <property type="entry name" value="HTH_1"/>
    <property type="match status" value="1"/>
</dbReference>
<evidence type="ECO:0000313" key="7">
    <source>
        <dbReference type="Proteomes" id="UP000256763"/>
    </source>
</evidence>
<evidence type="ECO:0000256" key="1">
    <source>
        <dbReference type="ARBA" id="ARBA00009437"/>
    </source>
</evidence>
<comment type="similarity">
    <text evidence="1">Belongs to the LysR transcriptional regulatory family.</text>
</comment>
<dbReference type="Proteomes" id="UP000256763">
    <property type="component" value="Unassembled WGS sequence"/>
</dbReference>
<dbReference type="InterPro" id="IPR036390">
    <property type="entry name" value="WH_DNA-bd_sf"/>
</dbReference>
<keyword evidence="4" id="KW-0804">Transcription</keyword>
<dbReference type="GO" id="GO:0003700">
    <property type="term" value="F:DNA-binding transcription factor activity"/>
    <property type="evidence" value="ECO:0007669"/>
    <property type="project" value="InterPro"/>
</dbReference>
<dbReference type="InterPro" id="IPR000847">
    <property type="entry name" value="LysR_HTH_N"/>
</dbReference>
<dbReference type="OrthoDB" id="9803735at2"/>
<evidence type="ECO:0000313" key="6">
    <source>
        <dbReference type="EMBL" id="RFA38368.1"/>
    </source>
</evidence>
<dbReference type="Gene3D" id="3.40.190.290">
    <property type="match status" value="1"/>
</dbReference>
<dbReference type="InterPro" id="IPR036388">
    <property type="entry name" value="WH-like_DNA-bd_sf"/>
</dbReference>
<dbReference type="PANTHER" id="PTHR30579:SF3">
    <property type="entry name" value="TRANSCRIPTIONAL REGULATORY PROTEIN"/>
    <property type="match status" value="1"/>
</dbReference>
<evidence type="ECO:0000256" key="4">
    <source>
        <dbReference type="ARBA" id="ARBA00023163"/>
    </source>
</evidence>
<proteinExistence type="inferred from homology"/>
<reference evidence="7" key="1">
    <citation type="submission" date="2017-05" db="EMBL/GenBank/DDBJ databases">
        <authorList>
            <person name="Sharma S."/>
            <person name="Sidhu C."/>
            <person name="Pinnaka A.K."/>
        </authorList>
    </citation>
    <scope>NUCLEOTIDE SEQUENCE [LARGE SCALE GENOMIC DNA]</scope>
    <source>
        <strain evidence="7">AK93</strain>
    </source>
</reference>
<keyword evidence="7" id="KW-1185">Reference proteome</keyword>
<keyword evidence="3" id="KW-0238">DNA-binding</keyword>
<accession>A0A3E0WZB3</accession>
<dbReference type="PANTHER" id="PTHR30579">
    <property type="entry name" value="TRANSCRIPTIONAL REGULATOR"/>
    <property type="match status" value="1"/>
</dbReference>
<dbReference type="SUPFAM" id="SSF53850">
    <property type="entry name" value="Periplasmic binding protein-like II"/>
    <property type="match status" value="1"/>
</dbReference>
<evidence type="ECO:0000256" key="3">
    <source>
        <dbReference type="ARBA" id="ARBA00023125"/>
    </source>
</evidence>
<dbReference type="InterPro" id="IPR050176">
    <property type="entry name" value="LTTR"/>
</dbReference>
<name>A0A3E0WZB3_9GAMM</name>
<dbReference type="InterPro" id="IPR005119">
    <property type="entry name" value="LysR_subst-bd"/>
</dbReference>
<dbReference type="EMBL" id="NFZW01000004">
    <property type="protein sequence ID" value="RFA38368.1"/>
    <property type="molecule type" value="Genomic_DNA"/>
</dbReference>
<dbReference type="RefSeq" id="WP_116301223.1">
    <property type="nucleotide sequence ID" value="NZ_NFZV01000003.1"/>
</dbReference>
<feature type="domain" description="HTH lysR-type" evidence="5">
    <location>
        <begin position="1"/>
        <end position="58"/>
    </location>
</feature>
<dbReference type="GO" id="GO:0003677">
    <property type="term" value="F:DNA binding"/>
    <property type="evidence" value="ECO:0007669"/>
    <property type="project" value="UniProtKB-KW"/>
</dbReference>
<dbReference type="Pfam" id="PF03466">
    <property type="entry name" value="LysR_substrate"/>
    <property type="match status" value="1"/>
</dbReference>
<keyword evidence="2" id="KW-0805">Transcription regulation</keyword>
<protein>
    <submittedName>
        <fullName evidence="6">LysR family transcriptional regulator</fullName>
    </submittedName>
</protein>
<evidence type="ECO:0000259" key="5">
    <source>
        <dbReference type="PROSITE" id="PS50931"/>
    </source>
</evidence>
<dbReference type="SUPFAM" id="SSF46785">
    <property type="entry name" value="Winged helix' DNA-binding domain"/>
    <property type="match status" value="1"/>
</dbReference>
<dbReference type="PROSITE" id="PS50931">
    <property type="entry name" value="HTH_LYSR"/>
    <property type="match status" value="1"/>
</dbReference>
<gene>
    <name evidence="6" type="ORF">CAL65_05975</name>
</gene>
<sequence length="295" mass="33137">MNWDHARFFLAVARSGQILAAARQLGVDHATVSRRISALEEALRTKLLERRTAGCTLTSAGERFLAIAERVESEMLQAEAEVSAADLELEGTVRVGAPDGLGNYFLASELAQLARQHPRLTIQLVPLPRSFSLSKREADIAVTIDRPSRGRVVVKKLADYDLHVYASRRHLETFGPISCVADLADRCLVTYVEDLLYSAALDYAEELRRHMPIRYECASVAAQLEAVLSGQSIGILHGYAARKYPELVPVLPEMSFQRTYWITAHEDVRDLRRVAVVHEFIARRVEEQRPLFMAR</sequence>
<comment type="caution">
    <text evidence="6">The sequence shown here is derived from an EMBL/GenBank/DDBJ whole genome shotgun (WGS) entry which is preliminary data.</text>
</comment>
<dbReference type="Gene3D" id="1.10.10.10">
    <property type="entry name" value="Winged helix-like DNA-binding domain superfamily/Winged helix DNA-binding domain"/>
    <property type="match status" value="1"/>
</dbReference>
<dbReference type="AlphaFoldDB" id="A0A3E0WZB3"/>